<organism evidence="1 2">
    <name type="scientific">Mycobacterium gordonae</name>
    <dbReference type="NCBI Taxonomy" id="1778"/>
    <lineage>
        <taxon>Bacteria</taxon>
        <taxon>Bacillati</taxon>
        <taxon>Actinomycetota</taxon>
        <taxon>Actinomycetes</taxon>
        <taxon>Mycobacteriales</taxon>
        <taxon>Mycobacteriaceae</taxon>
        <taxon>Mycobacterium</taxon>
    </lineage>
</organism>
<sequence>MTGSDGGWAGVEICFLRSGIGVVDNIRRDGDRVWFTFARPGELPENLWLATPFFDQRLVNGDWAAIETEGEGPPEPDWRHSEIRRIRPPLDDPPEFALQIEPVRSYGDGEVMVNVHLGSGRWFSRFKATDRLYPAYERGGWHLPGARQLDGHGSGRTWSDADAPSLPYDVETLLELLYAASRLARSLILDRPQLFEA</sequence>
<dbReference type="Proteomes" id="UP000093757">
    <property type="component" value="Unassembled WGS sequence"/>
</dbReference>
<evidence type="ECO:0000313" key="2">
    <source>
        <dbReference type="Proteomes" id="UP000093757"/>
    </source>
</evidence>
<comment type="caution">
    <text evidence="1">The sequence shown here is derived from an EMBL/GenBank/DDBJ whole genome shotgun (WGS) entry which is preliminary data.</text>
</comment>
<gene>
    <name evidence="1" type="ORF">A9W98_25010</name>
</gene>
<name>A0A1A6BDV0_MYCGO</name>
<proteinExistence type="predicted"/>
<accession>A0A1A6BDV0</accession>
<evidence type="ECO:0000313" key="1">
    <source>
        <dbReference type="EMBL" id="OBS00466.1"/>
    </source>
</evidence>
<dbReference type="EMBL" id="MAEM01000363">
    <property type="protein sequence ID" value="OBS00466.1"/>
    <property type="molecule type" value="Genomic_DNA"/>
</dbReference>
<dbReference type="RefSeq" id="WP_065135218.1">
    <property type="nucleotide sequence ID" value="NZ_MAEM01000363.1"/>
</dbReference>
<dbReference type="AlphaFoldDB" id="A0A1A6BDV0"/>
<protein>
    <submittedName>
        <fullName evidence="1">Uncharacterized protein</fullName>
    </submittedName>
</protein>
<reference evidence="1 2" key="1">
    <citation type="submission" date="2016-06" db="EMBL/GenBank/DDBJ databases">
        <authorList>
            <person name="Kjaerup R.B."/>
            <person name="Dalgaard T.S."/>
            <person name="Juul-Madsen H.R."/>
        </authorList>
    </citation>
    <scope>NUCLEOTIDE SEQUENCE [LARGE SCALE GENOMIC DNA]</scope>
    <source>
        <strain evidence="1 2">1245752.6</strain>
    </source>
</reference>
<dbReference type="OrthoDB" id="4750028at2"/>